<evidence type="ECO:0000256" key="4">
    <source>
        <dbReference type="ARBA" id="ARBA00022559"/>
    </source>
</evidence>
<evidence type="ECO:0000259" key="14">
    <source>
        <dbReference type="PROSITE" id="PS51352"/>
    </source>
</evidence>
<dbReference type="FunFam" id="3.40.30.10:FF:000007">
    <property type="entry name" value="Thioredoxin-dependent thiol peroxidase"/>
    <property type="match status" value="1"/>
</dbReference>
<dbReference type="SUPFAM" id="SSF52833">
    <property type="entry name" value="Thioredoxin-like"/>
    <property type="match status" value="1"/>
</dbReference>
<evidence type="ECO:0000256" key="8">
    <source>
        <dbReference type="ARBA" id="ARBA00023284"/>
    </source>
</evidence>
<evidence type="ECO:0000256" key="2">
    <source>
        <dbReference type="ARBA" id="ARBA00011245"/>
    </source>
</evidence>
<dbReference type="InterPro" id="IPR050924">
    <property type="entry name" value="Peroxiredoxin_BCP/PrxQ"/>
</dbReference>
<evidence type="ECO:0000256" key="5">
    <source>
        <dbReference type="ARBA" id="ARBA00022862"/>
    </source>
</evidence>
<dbReference type="RefSeq" id="WP_133588623.1">
    <property type="nucleotide sequence ID" value="NZ_CP037953.1"/>
</dbReference>
<dbReference type="GO" id="GO:0008379">
    <property type="term" value="F:thioredoxin peroxidase activity"/>
    <property type="evidence" value="ECO:0007669"/>
    <property type="project" value="TreeGrafter"/>
</dbReference>
<dbReference type="PROSITE" id="PS51352">
    <property type="entry name" value="THIOREDOXIN_2"/>
    <property type="match status" value="1"/>
</dbReference>
<evidence type="ECO:0000256" key="13">
    <source>
        <dbReference type="SAM" id="SignalP"/>
    </source>
</evidence>
<protein>
    <recommendedName>
        <fullName evidence="3">thioredoxin-dependent peroxiredoxin</fullName>
        <ecNumber evidence="3">1.11.1.24</ecNumber>
    </recommendedName>
    <alternativeName>
        <fullName evidence="9">Thioredoxin peroxidase</fullName>
    </alternativeName>
    <alternativeName>
        <fullName evidence="11">Thioredoxin-dependent peroxiredoxin Bcp</fullName>
    </alternativeName>
</protein>
<dbReference type="Pfam" id="PF00578">
    <property type="entry name" value="AhpC-TSA"/>
    <property type="match status" value="1"/>
</dbReference>
<dbReference type="CDD" id="cd03017">
    <property type="entry name" value="PRX_BCP"/>
    <property type="match status" value="1"/>
</dbReference>
<evidence type="ECO:0000256" key="7">
    <source>
        <dbReference type="ARBA" id="ARBA00023157"/>
    </source>
</evidence>
<gene>
    <name evidence="15" type="ORF">EV696_103276</name>
</gene>
<name>A0A4R6US63_9GAMM</name>
<dbReference type="InterPro" id="IPR000866">
    <property type="entry name" value="AhpC/TSA"/>
</dbReference>
<keyword evidence="7" id="KW-1015">Disulfide bond</keyword>
<dbReference type="PANTHER" id="PTHR42801:SF4">
    <property type="entry name" value="AHPC_TSA FAMILY PROTEIN"/>
    <property type="match status" value="1"/>
</dbReference>
<feature type="signal peptide" evidence="13">
    <location>
        <begin position="1"/>
        <end position="18"/>
    </location>
</feature>
<comment type="subunit">
    <text evidence="2">Monomer.</text>
</comment>
<sequence>MRFLFAAAVLLFSPLMFAANLVGVAAPEFSLPDQSNEVRTLNDFKGKWLVLYFYPKDNTPGCTTEAKNFSRDYDKFKALNAEIVGVSLDDVESHQDFAKTIGIPFPLLADTEEKAAKAYDVLGGMGPIKYTKRQTFVINPEGFVVKHYESVNADEHSAQVLTDLQAM</sequence>
<evidence type="ECO:0000256" key="6">
    <source>
        <dbReference type="ARBA" id="ARBA00023002"/>
    </source>
</evidence>
<evidence type="ECO:0000313" key="15">
    <source>
        <dbReference type="EMBL" id="TDQ49902.1"/>
    </source>
</evidence>
<keyword evidence="5" id="KW-0049">Antioxidant</keyword>
<evidence type="ECO:0000256" key="11">
    <source>
        <dbReference type="ARBA" id="ARBA00042639"/>
    </source>
</evidence>
<comment type="function">
    <text evidence="1">Thiol-specific peroxidase that catalyzes the reduction of hydrogen peroxide and organic hydroperoxides to water and alcohols, respectively. Plays a role in cell protection against oxidative stress by detoxifying peroxides and as sensor of hydrogen peroxide-mediated signaling events.</text>
</comment>
<dbReference type="GO" id="GO:0034599">
    <property type="term" value="P:cellular response to oxidative stress"/>
    <property type="evidence" value="ECO:0007669"/>
    <property type="project" value="TreeGrafter"/>
</dbReference>
<evidence type="ECO:0000256" key="1">
    <source>
        <dbReference type="ARBA" id="ARBA00003330"/>
    </source>
</evidence>
<keyword evidence="6" id="KW-0560">Oxidoreductase</keyword>
<dbReference type="InterPro" id="IPR013766">
    <property type="entry name" value="Thioredoxin_domain"/>
</dbReference>
<evidence type="ECO:0000256" key="3">
    <source>
        <dbReference type="ARBA" id="ARBA00013017"/>
    </source>
</evidence>
<dbReference type="GO" id="GO:0005737">
    <property type="term" value="C:cytoplasm"/>
    <property type="evidence" value="ECO:0007669"/>
    <property type="project" value="TreeGrafter"/>
</dbReference>
<dbReference type="PANTHER" id="PTHR42801">
    <property type="entry name" value="THIOREDOXIN-DEPENDENT PEROXIDE REDUCTASE"/>
    <property type="match status" value="1"/>
</dbReference>
<dbReference type="EMBL" id="SNYM01000003">
    <property type="protein sequence ID" value="TDQ49902.1"/>
    <property type="molecule type" value="Genomic_DNA"/>
</dbReference>
<organism evidence="15 16">
    <name type="scientific">Permianibacter aggregans</name>
    <dbReference type="NCBI Taxonomy" id="1510150"/>
    <lineage>
        <taxon>Bacteria</taxon>
        <taxon>Pseudomonadati</taxon>
        <taxon>Pseudomonadota</taxon>
        <taxon>Gammaproteobacteria</taxon>
        <taxon>Pseudomonadales</taxon>
        <taxon>Pseudomonadaceae</taxon>
        <taxon>Permianibacter</taxon>
    </lineage>
</organism>
<dbReference type="AlphaFoldDB" id="A0A4R6US63"/>
<feature type="chain" id="PRO_5020905194" description="thioredoxin-dependent peroxiredoxin" evidence="13">
    <location>
        <begin position="19"/>
        <end position="167"/>
    </location>
</feature>
<evidence type="ECO:0000256" key="9">
    <source>
        <dbReference type="ARBA" id="ARBA00032824"/>
    </source>
</evidence>
<evidence type="ECO:0000256" key="10">
    <source>
        <dbReference type="ARBA" id="ARBA00038489"/>
    </source>
</evidence>
<evidence type="ECO:0000313" key="16">
    <source>
        <dbReference type="Proteomes" id="UP000295375"/>
    </source>
</evidence>
<dbReference type="Gene3D" id="3.40.30.10">
    <property type="entry name" value="Glutaredoxin"/>
    <property type="match status" value="1"/>
</dbReference>
<keyword evidence="13" id="KW-0732">Signal</keyword>
<comment type="catalytic activity">
    <reaction evidence="12">
        <text>a hydroperoxide + [thioredoxin]-dithiol = an alcohol + [thioredoxin]-disulfide + H2O</text>
        <dbReference type="Rhea" id="RHEA:62620"/>
        <dbReference type="Rhea" id="RHEA-COMP:10698"/>
        <dbReference type="Rhea" id="RHEA-COMP:10700"/>
        <dbReference type="ChEBI" id="CHEBI:15377"/>
        <dbReference type="ChEBI" id="CHEBI:29950"/>
        <dbReference type="ChEBI" id="CHEBI:30879"/>
        <dbReference type="ChEBI" id="CHEBI:35924"/>
        <dbReference type="ChEBI" id="CHEBI:50058"/>
        <dbReference type="EC" id="1.11.1.24"/>
    </reaction>
</comment>
<keyword evidence="16" id="KW-1185">Reference proteome</keyword>
<feature type="domain" description="Thioredoxin" evidence="14">
    <location>
        <begin position="20"/>
        <end position="166"/>
    </location>
</feature>
<dbReference type="InterPro" id="IPR036249">
    <property type="entry name" value="Thioredoxin-like_sf"/>
</dbReference>
<dbReference type="GO" id="GO:0045454">
    <property type="term" value="P:cell redox homeostasis"/>
    <property type="evidence" value="ECO:0007669"/>
    <property type="project" value="TreeGrafter"/>
</dbReference>
<proteinExistence type="inferred from homology"/>
<reference evidence="15 16" key="1">
    <citation type="submission" date="2019-03" db="EMBL/GenBank/DDBJ databases">
        <title>Genomic Encyclopedia of Type Strains, Phase IV (KMG-IV): sequencing the most valuable type-strain genomes for metagenomic binning, comparative biology and taxonomic classification.</title>
        <authorList>
            <person name="Goeker M."/>
        </authorList>
    </citation>
    <scope>NUCLEOTIDE SEQUENCE [LARGE SCALE GENOMIC DNA]</scope>
    <source>
        <strain evidence="15 16">DSM 103792</strain>
    </source>
</reference>
<keyword evidence="4" id="KW-0575">Peroxidase</keyword>
<comment type="caution">
    <text evidence="15">The sequence shown here is derived from an EMBL/GenBank/DDBJ whole genome shotgun (WGS) entry which is preliminary data.</text>
</comment>
<dbReference type="EC" id="1.11.1.24" evidence="3"/>
<accession>A0A4R6US63</accession>
<comment type="similarity">
    <text evidence="10">Belongs to the peroxiredoxin family. BCP/PrxQ subfamily.</text>
</comment>
<evidence type="ECO:0000256" key="12">
    <source>
        <dbReference type="ARBA" id="ARBA00049091"/>
    </source>
</evidence>
<dbReference type="Proteomes" id="UP000295375">
    <property type="component" value="Unassembled WGS sequence"/>
</dbReference>
<keyword evidence="8" id="KW-0676">Redox-active center</keyword>
<dbReference type="OrthoDB" id="9812811at2"/>